<feature type="domain" description="Bacteriophage tail tape measure N-terminal" evidence="2">
    <location>
        <begin position="232"/>
        <end position="442"/>
    </location>
</feature>
<organism evidence="3 4">
    <name type="scientific">Ancylobacter moscoviensis</name>
    <dbReference type="NCBI Taxonomy" id="2597768"/>
    <lineage>
        <taxon>Bacteria</taxon>
        <taxon>Pseudomonadati</taxon>
        <taxon>Pseudomonadota</taxon>
        <taxon>Alphaproteobacteria</taxon>
        <taxon>Hyphomicrobiales</taxon>
        <taxon>Xanthobacteraceae</taxon>
        <taxon>Ancylobacter</taxon>
    </lineage>
</organism>
<feature type="compositionally biased region" description="Basic residues" evidence="1">
    <location>
        <begin position="708"/>
        <end position="720"/>
    </location>
</feature>
<proteinExistence type="predicted"/>
<sequence length="720" mass="76870">MHAKLGVVSQAQAEATRRVQQETRAIEEAAAAQQRYATLLGVRDDFGTEARAADIAAFAQEYDRYIAKLVAAKNAEQDLARTRAASAQTSINERLGVRDDFGTEARAADIAAFAREYEHYVATLVAARKAEDDLARSRAANAQTSINQRLGVRDDFGSTARAADIAAVGDEIQRLREKYVPLTALQRQYRQTLEEINQAAKVGILTEVQRADAVARTKTVFAEQVVAMRGVQEATGRVRLAGHDLANLSYQLNDVFTMMAMGAPPMQIVASQLGQIYQILAGQQGGVVGGLKALGGSIAGLVTPAGAAVTAVAAIGVAAVASYGSWLAGEKQLQAALQGRGRATAATVDELNEIALAAADATDATVGEAREIVAALTSTGKVGVDFYEGLVGATKQYAAVTQQELSAASAEIAAAFADPAKGAEDLNKKLLFLDGTTLRYIRDLATSNRTHEAAAVLLQRLTQTLPPAAENLTLLGRAWLSVRNMASDAYAAMGRGVDALLSGPSLDERIATAEGQLRDLEGVQARSGQYGYSYDEVLKRQRELNTELSKLYADRALIEAQGVRTARNVLDQEARAILGSRDPRIEQVLTLQKEQAKLREALAAGVGDGAAQEAALQGITNQIRSMTDAYGNLIPQAEAVRREQELQNALATATTPAQRAAASAALERFRAEAEGADNATASAKAKRSAPAWRPQSEYAGDFPLDRRTVRRRRRDGRFAH</sequence>
<comment type="caution">
    <text evidence="3">The sequence shown here is derived from an EMBL/GenBank/DDBJ whole genome shotgun (WGS) entry which is preliminary data.</text>
</comment>
<dbReference type="InterPro" id="IPR009628">
    <property type="entry name" value="Phage_tape_measure_N"/>
</dbReference>
<evidence type="ECO:0000313" key="4">
    <source>
        <dbReference type="Proteomes" id="UP000315321"/>
    </source>
</evidence>
<protein>
    <recommendedName>
        <fullName evidence="2">Bacteriophage tail tape measure N-terminal domain-containing protein</fullName>
    </recommendedName>
</protein>
<evidence type="ECO:0000259" key="2">
    <source>
        <dbReference type="Pfam" id="PF06791"/>
    </source>
</evidence>
<feature type="region of interest" description="Disordered" evidence="1">
    <location>
        <begin position="673"/>
        <end position="720"/>
    </location>
</feature>
<name>A0ABY3DXL7_9HYPH</name>
<dbReference type="Proteomes" id="UP000315321">
    <property type="component" value="Unassembled WGS sequence"/>
</dbReference>
<gene>
    <name evidence="3" type="ORF">FO470_04955</name>
</gene>
<accession>A0ABY3DXL7</accession>
<dbReference type="EMBL" id="VMBP01000001">
    <property type="protein sequence ID" value="TSJ64915.1"/>
    <property type="molecule type" value="Genomic_DNA"/>
</dbReference>
<reference evidence="3 4" key="1">
    <citation type="submission" date="2019-07" db="EMBL/GenBank/DDBJ databases">
        <authorList>
            <person name="Grouzdev D.S."/>
        </authorList>
    </citation>
    <scope>NUCLEOTIDE SEQUENCE [LARGE SCALE GENOMIC DNA]</scope>
    <source>
        <strain evidence="3 4">3C</strain>
    </source>
</reference>
<evidence type="ECO:0000256" key="1">
    <source>
        <dbReference type="SAM" id="MobiDB-lite"/>
    </source>
</evidence>
<keyword evidence="4" id="KW-1185">Reference proteome</keyword>
<dbReference type="Pfam" id="PF06791">
    <property type="entry name" value="TMP_2"/>
    <property type="match status" value="1"/>
</dbReference>
<evidence type="ECO:0000313" key="3">
    <source>
        <dbReference type="EMBL" id="TSJ64915.1"/>
    </source>
</evidence>